<dbReference type="Proteomes" id="UP000647339">
    <property type="component" value="Unassembled WGS sequence"/>
</dbReference>
<organism evidence="1 2">
    <name type="scientific">Echinicola rosea</name>
    <dbReference type="NCBI Taxonomy" id="1807691"/>
    <lineage>
        <taxon>Bacteria</taxon>
        <taxon>Pseudomonadati</taxon>
        <taxon>Bacteroidota</taxon>
        <taxon>Cytophagia</taxon>
        <taxon>Cytophagales</taxon>
        <taxon>Cyclobacteriaceae</taxon>
        <taxon>Echinicola</taxon>
    </lineage>
</organism>
<sequence>MILIEKGKDNISISKSHGFTTKTPIKSSKFMNDIKAFLLNTYPGHDRKHPSVLRPVPWLGNYRALF</sequence>
<evidence type="ECO:0000313" key="1">
    <source>
        <dbReference type="EMBL" id="GGF40151.1"/>
    </source>
</evidence>
<reference evidence="2" key="1">
    <citation type="journal article" date="2019" name="Int. J. Syst. Evol. Microbiol.">
        <title>The Global Catalogue of Microorganisms (GCM) 10K type strain sequencing project: providing services to taxonomists for standard genome sequencing and annotation.</title>
        <authorList>
            <consortium name="The Broad Institute Genomics Platform"/>
            <consortium name="The Broad Institute Genome Sequencing Center for Infectious Disease"/>
            <person name="Wu L."/>
            <person name="Ma J."/>
        </authorList>
    </citation>
    <scope>NUCLEOTIDE SEQUENCE [LARGE SCALE GENOMIC DNA]</scope>
    <source>
        <strain evidence="2">CGMCC 1.15407</strain>
    </source>
</reference>
<comment type="caution">
    <text evidence="1">The sequence shown here is derived from an EMBL/GenBank/DDBJ whole genome shotgun (WGS) entry which is preliminary data.</text>
</comment>
<gene>
    <name evidence="1" type="ORF">GCM10011339_30850</name>
</gene>
<name>A0ABQ1V7B8_9BACT</name>
<proteinExistence type="predicted"/>
<keyword evidence="2" id="KW-1185">Reference proteome</keyword>
<dbReference type="EMBL" id="BMIU01000016">
    <property type="protein sequence ID" value="GGF40151.1"/>
    <property type="molecule type" value="Genomic_DNA"/>
</dbReference>
<evidence type="ECO:0000313" key="2">
    <source>
        <dbReference type="Proteomes" id="UP000647339"/>
    </source>
</evidence>
<accession>A0ABQ1V7B8</accession>
<protein>
    <submittedName>
        <fullName evidence="1">Uncharacterized protein</fullName>
    </submittedName>
</protein>